<evidence type="ECO:0000256" key="4">
    <source>
        <dbReference type="ARBA" id="ARBA00022692"/>
    </source>
</evidence>
<accession>A0AAV9QFK3</accession>
<evidence type="ECO:0000256" key="2">
    <source>
        <dbReference type="ARBA" id="ARBA00010992"/>
    </source>
</evidence>
<evidence type="ECO:0000256" key="7">
    <source>
        <dbReference type="RuleBase" id="RU003346"/>
    </source>
</evidence>
<evidence type="ECO:0000259" key="9">
    <source>
        <dbReference type="PROSITE" id="PS50850"/>
    </source>
</evidence>
<dbReference type="EMBL" id="JAXLQG010000004">
    <property type="protein sequence ID" value="KAK5541291.1"/>
    <property type="molecule type" value="Genomic_DNA"/>
</dbReference>
<dbReference type="InterPro" id="IPR050360">
    <property type="entry name" value="MFS_Sugar_Transporters"/>
</dbReference>
<feature type="transmembrane region" description="Helical" evidence="8">
    <location>
        <begin position="501"/>
        <end position="519"/>
    </location>
</feature>
<dbReference type="PROSITE" id="PS00217">
    <property type="entry name" value="SUGAR_TRANSPORT_2"/>
    <property type="match status" value="1"/>
</dbReference>
<evidence type="ECO:0000256" key="6">
    <source>
        <dbReference type="ARBA" id="ARBA00023136"/>
    </source>
</evidence>
<gene>
    <name evidence="10" type="primary">XUT1_1</name>
    <name evidence="10" type="ORF">LTR25_003068</name>
</gene>
<dbReference type="Pfam" id="PF00083">
    <property type="entry name" value="Sugar_tr"/>
    <property type="match status" value="1"/>
</dbReference>
<feature type="transmembrane region" description="Helical" evidence="8">
    <location>
        <begin position="133"/>
        <end position="154"/>
    </location>
</feature>
<organism evidence="10 11">
    <name type="scientific">Vermiconidia calcicola</name>
    <dbReference type="NCBI Taxonomy" id="1690605"/>
    <lineage>
        <taxon>Eukaryota</taxon>
        <taxon>Fungi</taxon>
        <taxon>Dikarya</taxon>
        <taxon>Ascomycota</taxon>
        <taxon>Pezizomycotina</taxon>
        <taxon>Dothideomycetes</taxon>
        <taxon>Dothideomycetidae</taxon>
        <taxon>Mycosphaerellales</taxon>
        <taxon>Extremaceae</taxon>
        <taxon>Vermiconidia</taxon>
    </lineage>
</organism>
<feature type="domain" description="Major facilitator superfamily (MFS) profile" evidence="9">
    <location>
        <begin position="37"/>
        <end position="523"/>
    </location>
</feature>
<dbReference type="InterPro" id="IPR020846">
    <property type="entry name" value="MFS_dom"/>
</dbReference>
<feature type="transmembrane region" description="Helical" evidence="8">
    <location>
        <begin position="226"/>
        <end position="251"/>
    </location>
</feature>
<feature type="transmembrane region" description="Helical" evidence="8">
    <location>
        <begin position="367"/>
        <end position="389"/>
    </location>
</feature>
<keyword evidence="6 8" id="KW-0472">Membrane</keyword>
<dbReference type="NCBIfam" id="TIGR00879">
    <property type="entry name" value="SP"/>
    <property type="match status" value="1"/>
</dbReference>
<evidence type="ECO:0000313" key="11">
    <source>
        <dbReference type="Proteomes" id="UP001345827"/>
    </source>
</evidence>
<feature type="transmembrane region" description="Helical" evidence="8">
    <location>
        <begin position="22"/>
        <end position="48"/>
    </location>
</feature>
<evidence type="ECO:0000313" key="10">
    <source>
        <dbReference type="EMBL" id="KAK5541291.1"/>
    </source>
</evidence>
<proteinExistence type="inferred from homology"/>
<dbReference type="PANTHER" id="PTHR48022">
    <property type="entry name" value="PLASTIDIC GLUCOSE TRANSPORTER 4"/>
    <property type="match status" value="1"/>
</dbReference>
<dbReference type="PANTHER" id="PTHR48022:SF2">
    <property type="entry name" value="PLASTIDIC GLUCOSE TRANSPORTER 4"/>
    <property type="match status" value="1"/>
</dbReference>
<dbReference type="PRINTS" id="PR00171">
    <property type="entry name" value="SUGRTRNSPORT"/>
</dbReference>
<evidence type="ECO:0000256" key="5">
    <source>
        <dbReference type="ARBA" id="ARBA00022989"/>
    </source>
</evidence>
<sequence>MVGISTHVESSRMEELTRGKRVGFRGLLGANSYLLISTATAIIGSFLYGTDQGVLSNLLTGENFGATFPNIYTDPVLKGWVVSVLQLGAWLGALINGPLANKISRKYSMTVAAFLFALGSALCGGAQNIAYLFVGRIIAGIAVGQVSHVVPLYLAEISPAQFRGALVSCQQLGICAGIMVAYWLCYGTSFIGGQACNASQEAQYGSTTFNPYTDVPEGGCTGQKPLAWRLPLCLQVVPALILLIGSPFLPFSPRWLMSKGRDEEARTTIARLHGLDVNDPIVETEWLEIKASVLFDERTAAELHPNAKGVSLALAKVGMLFTNKGLFRRLALGCILMFFQQFTGINAIIYYAPTIFGSLGLNASTTSLLATGVLGVIDFLFTFPAIFFVDRWGRRIFLMAGALGMMVSHVVVAGIVGHYNGNFHKPGGGAAGWIGIVFIWFFGANFSYSWGPVAWLLAAEIFSPGHRSQAVSIIISCNYMMNFVVGQVTPNMLDKLKYGTYIFFAVFCLLMFLWVLLLVPETRYKSLEEMDIVFGDNSGQVDQERMREIMTEVGLEQNGPGRVASIGAVTEEDVKTEHVRVDANNWKEHA</sequence>
<dbReference type="SUPFAM" id="SSF103473">
    <property type="entry name" value="MFS general substrate transporter"/>
    <property type="match status" value="1"/>
</dbReference>
<feature type="transmembrane region" description="Helical" evidence="8">
    <location>
        <begin position="330"/>
        <end position="352"/>
    </location>
</feature>
<evidence type="ECO:0000256" key="8">
    <source>
        <dbReference type="SAM" id="Phobius"/>
    </source>
</evidence>
<dbReference type="AlphaFoldDB" id="A0AAV9QFK3"/>
<keyword evidence="4 8" id="KW-0812">Transmembrane</keyword>
<dbReference type="PROSITE" id="PS00216">
    <property type="entry name" value="SUGAR_TRANSPORT_1"/>
    <property type="match status" value="1"/>
</dbReference>
<keyword evidence="11" id="KW-1185">Reference proteome</keyword>
<dbReference type="Gene3D" id="1.20.1250.20">
    <property type="entry name" value="MFS general substrate transporter like domains"/>
    <property type="match status" value="1"/>
</dbReference>
<evidence type="ECO:0000256" key="1">
    <source>
        <dbReference type="ARBA" id="ARBA00004141"/>
    </source>
</evidence>
<feature type="transmembrane region" description="Helical" evidence="8">
    <location>
        <begin position="166"/>
        <end position="184"/>
    </location>
</feature>
<comment type="caution">
    <text evidence="10">The sequence shown here is derived from an EMBL/GenBank/DDBJ whole genome shotgun (WGS) entry which is preliminary data.</text>
</comment>
<feature type="transmembrane region" description="Helical" evidence="8">
    <location>
        <begin position="107"/>
        <end position="127"/>
    </location>
</feature>
<evidence type="ECO:0000256" key="3">
    <source>
        <dbReference type="ARBA" id="ARBA00022448"/>
    </source>
</evidence>
<protein>
    <submittedName>
        <fullName evidence="10">Quinate permease</fullName>
    </submittedName>
</protein>
<dbReference type="InterPro" id="IPR005828">
    <property type="entry name" value="MFS_sugar_transport-like"/>
</dbReference>
<feature type="transmembrane region" description="Helical" evidence="8">
    <location>
        <begin position="396"/>
        <end position="419"/>
    </location>
</feature>
<dbReference type="GO" id="GO:0016020">
    <property type="term" value="C:membrane"/>
    <property type="evidence" value="ECO:0007669"/>
    <property type="project" value="UniProtKB-SubCell"/>
</dbReference>
<dbReference type="InterPro" id="IPR003663">
    <property type="entry name" value="Sugar/inositol_transpt"/>
</dbReference>
<dbReference type="InterPro" id="IPR005829">
    <property type="entry name" value="Sugar_transporter_CS"/>
</dbReference>
<comment type="similarity">
    <text evidence="2 7">Belongs to the major facilitator superfamily. Sugar transporter (TC 2.A.1.1) family.</text>
</comment>
<reference evidence="10 11" key="1">
    <citation type="submission" date="2023-06" db="EMBL/GenBank/DDBJ databases">
        <title>Black Yeasts Isolated from many extreme environments.</title>
        <authorList>
            <person name="Coleine C."/>
            <person name="Stajich J.E."/>
            <person name="Selbmann L."/>
        </authorList>
    </citation>
    <scope>NUCLEOTIDE SEQUENCE [LARGE SCALE GENOMIC DNA]</scope>
    <source>
        <strain evidence="10 11">CCFEE 5887</strain>
    </source>
</reference>
<dbReference type="Proteomes" id="UP001345827">
    <property type="component" value="Unassembled WGS sequence"/>
</dbReference>
<feature type="transmembrane region" description="Helical" evidence="8">
    <location>
        <begin position="470"/>
        <end position="489"/>
    </location>
</feature>
<name>A0AAV9QFK3_9PEZI</name>
<feature type="transmembrane region" description="Helical" evidence="8">
    <location>
        <begin position="77"/>
        <end position="95"/>
    </location>
</feature>
<comment type="subcellular location">
    <subcellularLocation>
        <location evidence="1">Membrane</location>
        <topology evidence="1">Multi-pass membrane protein</topology>
    </subcellularLocation>
</comment>
<dbReference type="GO" id="GO:0005351">
    <property type="term" value="F:carbohydrate:proton symporter activity"/>
    <property type="evidence" value="ECO:0007669"/>
    <property type="project" value="TreeGrafter"/>
</dbReference>
<feature type="transmembrane region" description="Helical" evidence="8">
    <location>
        <begin position="431"/>
        <end position="458"/>
    </location>
</feature>
<dbReference type="InterPro" id="IPR036259">
    <property type="entry name" value="MFS_trans_sf"/>
</dbReference>
<keyword evidence="5 8" id="KW-1133">Transmembrane helix</keyword>
<keyword evidence="3 7" id="KW-0813">Transport</keyword>
<dbReference type="PROSITE" id="PS50850">
    <property type="entry name" value="MFS"/>
    <property type="match status" value="1"/>
</dbReference>